<feature type="compositionally biased region" description="Polar residues" evidence="1">
    <location>
        <begin position="124"/>
        <end position="133"/>
    </location>
</feature>
<gene>
    <name evidence="2" type="ORF">Nepgr_009414</name>
</gene>
<feature type="region of interest" description="Disordered" evidence="1">
    <location>
        <begin position="85"/>
        <end position="133"/>
    </location>
</feature>
<reference evidence="2" key="1">
    <citation type="submission" date="2023-05" db="EMBL/GenBank/DDBJ databases">
        <title>Nepenthes gracilis genome sequencing.</title>
        <authorList>
            <person name="Fukushima K."/>
        </authorList>
    </citation>
    <scope>NUCLEOTIDE SEQUENCE</scope>
    <source>
        <strain evidence="2">SING2019-196</strain>
    </source>
</reference>
<keyword evidence="3" id="KW-1185">Reference proteome</keyword>
<dbReference type="AlphaFoldDB" id="A0AAD3XKB4"/>
<protein>
    <submittedName>
        <fullName evidence="2">Uncharacterized protein</fullName>
    </submittedName>
</protein>
<proteinExistence type="predicted"/>
<evidence type="ECO:0000256" key="1">
    <source>
        <dbReference type="SAM" id="MobiDB-lite"/>
    </source>
</evidence>
<name>A0AAD3XKB4_NEPGR</name>
<evidence type="ECO:0000313" key="3">
    <source>
        <dbReference type="Proteomes" id="UP001279734"/>
    </source>
</evidence>
<dbReference type="EMBL" id="BSYO01000007">
    <property type="protein sequence ID" value="GMH07574.1"/>
    <property type="molecule type" value="Genomic_DNA"/>
</dbReference>
<feature type="region of interest" description="Disordered" evidence="1">
    <location>
        <begin position="1"/>
        <end position="21"/>
    </location>
</feature>
<sequence length="150" mass="16906">MQQTIPQCKPRSRTHNSAGSFEHCRFSAEGRFIGVQPEDTVDPTQIFATQKTPSPKLDLRQMQFNRCRPQQNNTTHWPLAFFAPIGQQGRQASEDNQGQHFSQPKSPVPEPVTLQQPGAKAPQRQKTTPAMTTNGISKYPVYLAGRYTLR</sequence>
<organism evidence="2 3">
    <name type="scientific">Nepenthes gracilis</name>
    <name type="common">Slender pitcher plant</name>
    <dbReference type="NCBI Taxonomy" id="150966"/>
    <lineage>
        <taxon>Eukaryota</taxon>
        <taxon>Viridiplantae</taxon>
        <taxon>Streptophyta</taxon>
        <taxon>Embryophyta</taxon>
        <taxon>Tracheophyta</taxon>
        <taxon>Spermatophyta</taxon>
        <taxon>Magnoliopsida</taxon>
        <taxon>eudicotyledons</taxon>
        <taxon>Gunneridae</taxon>
        <taxon>Pentapetalae</taxon>
        <taxon>Caryophyllales</taxon>
        <taxon>Nepenthaceae</taxon>
        <taxon>Nepenthes</taxon>
    </lineage>
</organism>
<evidence type="ECO:0000313" key="2">
    <source>
        <dbReference type="EMBL" id="GMH07574.1"/>
    </source>
</evidence>
<dbReference type="Proteomes" id="UP001279734">
    <property type="component" value="Unassembled WGS sequence"/>
</dbReference>
<feature type="compositionally biased region" description="Polar residues" evidence="1">
    <location>
        <begin position="88"/>
        <end position="105"/>
    </location>
</feature>
<comment type="caution">
    <text evidence="2">The sequence shown here is derived from an EMBL/GenBank/DDBJ whole genome shotgun (WGS) entry which is preliminary data.</text>
</comment>
<accession>A0AAD3XKB4</accession>